<gene>
    <name evidence="1" type="ORF">S01H1_25993</name>
</gene>
<dbReference type="AlphaFoldDB" id="X0U370"/>
<sequence>LSYDGPPSNLRATNPFPADDAEYDELWVSLSWDAAPAAAEHDVYFGTNFDDVNDANNLDPMGEGEIYKARQTDDFYDVCDLVPGTTYYWRIDEVNDPNLWKGNVWSFWLCTWEPTNPSPPDGATWVSPYTDLSWSAGFQAGKHEVFFGTDPCSLPQIAKFTGDPTCDPGTLLKDTTYYWQVLEYAEEKTLGPIWSFTTLPVIPITDPNLVGWWTFDEGEGTYAIDWSGHGNDGTLIGDPQWVTGQVGGALKFNGAEYVEVPAAAWSSVEKQVTIAFWAYGDP</sequence>
<dbReference type="InterPro" id="IPR013320">
    <property type="entry name" value="ConA-like_dom_sf"/>
</dbReference>
<organism evidence="1">
    <name type="scientific">marine sediment metagenome</name>
    <dbReference type="NCBI Taxonomy" id="412755"/>
    <lineage>
        <taxon>unclassified sequences</taxon>
        <taxon>metagenomes</taxon>
        <taxon>ecological metagenomes</taxon>
    </lineage>
</organism>
<name>X0U370_9ZZZZ</name>
<comment type="caution">
    <text evidence="1">The sequence shown here is derived from an EMBL/GenBank/DDBJ whole genome shotgun (WGS) entry which is preliminary data.</text>
</comment>
<dbReference type="Gene3D" id="2.60.120.200">
    <property type="match status" value="1"/>
</dbReference>
<evidence type="ECO:0008006" key="2">
    <source>
        <dbReference type="Google" id="ProtNLM"/>
    </source>
</evidence>
<dbReference type="SUPFAM" id="SSF49899">
    <property type="entry name" value="Concanavalin A-like lectins/glucanases"/>
    <property type="match status" value="1"/>
</dbReference>
<proteinExistence type="predicted"/>
<protein>
    <recommendedName>
        <fullName evidence="2">Fibronectin type-III domain-containing protein</fullName>
    </recommendedName>
</protein>
<reference evidence="1" key="1">
    <citation type="journal article" date="2014" name="Front. Microbiol.">
        <title>High frequency of phylogenetically diverse reductive dehalogenase-homologous genes in deep subseafloor sedimentary metagenomes.</title>
        <authorList>
            <person name="Kawai M."/>
            <person name="Futagami T."/>
            <person name="Toyoda A."/>
            <person name="Takaki Y."/>
            <person name="Nishi S."/>
            <person name="Hori S."/>
            <person name="Arai W."/>
            <person name="Tsubouchi T."/>
            <person name="Morono Y."/>
            <person name="Uchiyama I."/>
            <person name="Ito T."/>
            <person name="Fujiyama A."/>
            <person name="Inagaki F."/>
            <person name="Takami H."/>
        </authorList>
    </citation>
    <scope>NUCLEOTIDE SEQUENCE</scope>
    <source>
        <strain evidence="1">Expedition CK06-06</strain>
    </source>
</reference>
<feature type="non-terminal residue" evidence="1">
    <location>
        <position position="1"/>
    </location>
</feature>
<dbReference type="InterPro" id="IPR013783">
    <property type="entry name" value="Ig-like_fold"/>
</dbReference>
<dbReference type="EMBL" id="BARS01015739">
    <property type="protein sequence ID" value="GAF93811.1"/>
    <property type="molecule type" value="Genomic_DNA"/>
</dbReference>
<accession>X0U370</accession>
<evidence type="ECO:0000313" key="1">
    <source>
        <dbReference type="EMBL" id="GAF93811.1"/>
    </source>
</evidence>
<dbReference type="Gene3D" id="2.60.40.10">
    <property type="entry name" value="Immunoglobulins"/>
    <property type="match status" value="2"/>
</dbReference>
<feature type="non-terminal residue" evidence="1">
    <location>
        <position position="282"/>
    </location>
</feature>